<dbReference type="InterPro" id="IPR018976">
    <property type="entry name" value="Imelysin-like"/>
</dbReference>
<dbReference type="GO" id="GO:0030313">
    <property type="term" value="C:cell envelope"/>
    <property type="evidence" value="ECO:0007669"/>
    <property type="project" value="UniProtKB-SubCell"/>
</dbReference>
<keyword evidence="2" id="KW-0732">Signal</keyword>
<dbReference type="OrthoDB" id="650514at2"/>
<dbReference type="Gene3D" id="1.20.1420.20">
    <property type="entry name" value="M75 peptidase, HXXE motif"/>
    <property type="match status" value="1"/>
</dbReference>
<organism evidence="4 5">
    <name type="scientific">Wenyingzhuangia fucanilytica</name>
    <dbReference type="NCBI Taxonomy" id="1790137"/>
    <lineage>
        <taxon>Bacteria</taxon>
        <taxon>Pseudomonadati</taxon>
        <taxon>Bacteroidota</taxon>
        <taxon>Flavobacteriia</taxon>
        <taxon>Flavobacteriales</taxon>
        <taxon>Flavobacteriaceae</taxon>
        <taxon>Wenyingzhuangia</taxon>
    </lineage>
</organism>
<proteinExistence type="predicted"/>
<evidence type="ECO:0000313" key="5">
    <source>
        <dbReference type="Proteomes" id="UP000092967"/>
    </source>
</evidence>
<dbReference type="RefSeq" id="WP_068825692.1">
    <property type="nucleotide sequence ID" value="NZ_CP014224.1"/>
</dbReference>
<dbReference type="InterPro" id="IPR034984">
    <property type="entry name" value="Imelysin-like_IPPA"/>
</dbReference>
<sequence length="382" mass="43408">MKKTLSILLISTFFYSCVKENNIDGDGYNRESVLTNWVNNLVLPAYADFKIKMNDLEVKSNTFISSPDPNTIGDLQQALFQAQKVWQHVAMFELQGDTRIYMNTYPIDRETSTVPFPNSNEDDTTLESNLEGSISEINQIDFTKSGSIDEQGFAAFDYLINKDDALTKFTSDITKDKYKAYLTKVLNRMIALTNTSKTYWQNNAASIIANNGSNANASFDKMVNDYINYVEQGFRENKIATPSGKRDNLKNAEAVESYYSSEHSKEFFEESFKAINNFYYGISYDGSTTGAGLKTYLDYLNAEVYISNDNKNYKITDFVDIKFTNITTASESLATDFVTQVETDNSKMITMFNNIQEYVFLFKTNIFQALSVNQDYVDSDGD</sequence>
<evidence type="ECO:0000256" key="2">
    <source>
        <dbReference type="ARBA" id="ARBA00022729"/>
    </source>
</evidence>
<keyword evidence="5" id="KW-1185">Reference proteome</keyword>
<dbReference type="Pfam" id="PF09375">
    <property type="entry name" value="Peptidase_M75"/>
    <property type="match status" value="1"/>
</dbReference>
<dbReference type="EMBL" id="CP014224">
    <property type="protein sequence ID" value="ANW96007.1"/>
    <property type="molecule type" value="Genomic_DNA"/>
</dbReference>
<dbReference type="AlphaFoldDB" id="A0A1B1Y5J3"/>
<evidence type="ECO:0000313" key="4">
    <source>
        <dbReference type="EMBL" id="ANW96007.1"/>
    </source>
</evidence>
<evidence type="ECO:0000256" key="1">
    <source>
        <dbReference type="ARBA" id="ARBA00004196"/>
    </source>
</evidence>
<evidence type="ECO:0000259" key="3">
    <source>
        <dbReference type="Pfam" id="PF09375"/>
    </source>
</evidence>
<accession>A0A1B1Y5J3</accession>
<dbReference type="Proteomes" id="UP000092967">
    <property type="component" value="Chromosome"/>
</dbReference>
<dbReference type="PROSITE" id="PS51257">
    <property type="entry name" value="PROKAR_LIPOPROTEIN"/>
    <property type="match status" value="1"/>
</dbReference>
<dbReference type="STRING" id="1790137.AXE80_06805"/>
<feature type="domain" description="Imelysin-like" evidence="3">
    <location>
        <begin position="43"/>
        <end position="298"/>
    </location>
</feature>
<protein>
    <recommendedName>
        <fullName evidence="3">Imelysin-like domain-containing protein</fullName>
    </recommendedName>
</protein>
<name>A0A1B1Y5J3_9FLAO</name>
<gene>
    <name evidence="4" type="ORF">AXE80_06805</name>
</gene>
<dbReference type="CDD" id="cd14659">
    <property type="entry name" value="Imelysin-like_IPPA"/>
    <property type="match status" value="1"/>
</dbReference>
<reference evidence="4 5" key="1">
    <citation type="submission" date="2016-02" db="EMBL/GenBank/DDBJ databases">
        <authorList>
            <person name="Wen L."/>
            <person name="He K."/>
            <person name="Yang H."/>
        </authorList>
    </citation>
    <scope>NUCLEOTIDE SEQUENCE [LARGE SCALE GENOMIC DNA]</scope>
    <source>
        <strain evidence="4 5">CZ1127</strain>
    </source>
</reference>
<comment type="subcellular location">
    <subcellularLocation>
        <location evidence="1">Cell envelope</location>
    </subcellularLocation>
</comment>
<dbReference type="KEGG" id="wfu:AXE80_06805"/>
<dbReference type="InterPro" id="IPR038352">
    <property type="entry name" value="Imelysin_sf"/>
</dbReference>